<accession>A0A9W3A3G9</accession>
<dbReference type="AlphaFoldDB" id="A0A9W3A3G9"/>
<keyword evidence="4 6" id="KW-0333">Golgi apparatus</keyword>
<evidence type="ECO:0000256" key="4">
    <source>
        <dbReference type="ARBA" id="ARBA00023034"/>
    </source>
</evidence>
<dbReference type="PANTHER" id="PTHR10844">
    <property type="entry name" value="CAVEOLIN"/>
    <property type="match status" value="1"/>
</dbReference>
<dbReference type="Pfam" id="PF01146">
    <property type="entry name" value="Caveolin"/>
    <property type="match status" value="1"/>
</dbReference>
<evidence type="ECO:0000313" key="7">
    <source>
        <dbReference type="Proteomes" id="UP001165740"/>
    </source>
</evidence>
<dbReference type="GO" id="GO:0000139">
    <property type="term" value="C:Golgi membrane"/>
    <property type="evidence" value="ECO:0007669"/>
    <property type="project" value="UniProtKB-SubCell"/>
</dbReference>
<evidence type="ECO:0000256" key="3">
    <source>
        <dbReference type="ARBA" id="ARBA00022475"/>
    </source>
</evidence>
<comment type="function">
    <text evidence="6">May act as a scaffolding protein within caveolar membranes. Interacts directly with G-protein alpha subunits and can functionally regulate their activity.</text>
</comment>
<keyword evidence="5 6" id="KW-0472">Membrane</keyword>
<keyword evidence="7" id="KW-1185">Reference proteome</keyword>
<dbReference type="GO" id="GO:0060090">
    <property type="term" value="F:molecular adaptor activity"/>
    <property type="evidence" value="ECO:0007669"/>
    <property type="project" value="TreeGrafter"/>
</dbReference>
<evidence type="ECO:0000313" key="8">
    <source>
        <dbReference type="RefSeq" id="XP_055881724.1"/>
    </source>
</evidence>
<protein>
    <recommendedName>
        <fullName evidence="6">Caveolin</fullName>
    </recommendedName>
</protein>
<comment type="similarity">
    <text evidence="2 6">Belongs to the caveolin family.</text>
</comment>
<dbReference type="OrthoDB" id="5917823at2759"/>
<comment type="subcellular location">
    <subcellularLocation>
        <location evidence="1 6">Cell membrane</location>
        <topology evidence="1 6">Peripheral membrane protein</topology>
    </subcellularLocation>
    <subcellularLocation>
        <location evidence="6">Golgi apparatus membrane</location>
        <topology evidence="6">Peripheral membrane protein</topology>
    </subcellularLocation>
    <subcellularLocation>
        <location evidence="6">Membrane</location>
        <location evidence="6">Caveola</location>
        <topology evidence="6">Peripheral membrane protein</topology>
    </subcellularLocation>
</comment>
<organism evidence="7 8">
    <name type="scientific">Biomphalaria glabrata</name>
    <name type="common">Bloodfluke planorb</name>
    <name type="synonym">Freshwater snail</name>
    <dbReference type="NCBI Taxonomy" id="6526"/>
    <lineage>
        <taxon>Eukaryota</taxon>
        <taxon>Metazoa</taxon>
        <taxon>Spiralia</taxon>
        <taxon>Lophotrochozoa</taxon>
        <taxon>Mollusca</taxon>
        <taxon>Gastropoda</taxon>
        <taxon>Heterobranchia</taxon>
        <taxon>Euthyneura</taxon>
        <taxon>Panpulmonata</taxon>
        <taxon>Hygrophila</taxon>
        <taxon>Lymnaeoidea</taxon>
        <taxon>Planorbidae</taxon>
        <taxon>Biomphalaria</taxon>
    </lineage>
</organism>
<dbReference type="GO" id="GO:0005901">
    <property type="term" value="C:caveola"/>
    <property type="evidence" value="ECO:0007669"/>
    <property type="project" value="UniProtKB-SubCell"/>
</dbReference>
<dbReference type="GeneID" id="129925684"/>
<dbReference type="InterPro" id="IPR001612">
    <property type="entry name" value="Caveolin"/>
</dbReference>
<gene>
    <name evidence="8" type="primary">LOC129925684</name>
</gene>
<dbReference type="GO" id="GO:0070836">
    <property type="term" value="P:caveola assembly"/>
    <property type="evidence" value="ECO:0007669"/>
    <property type="project" value="InterPro"/>
</dbReference>
<evidence type="ECO:0000256" key="2">
    <source>
        <dbReference type="ARBA" id="ARBA00010988"/>
    </source>
</evidence>
<evidence type="ECO:0000256" key="5">
    <source>
        <dbReference type="ARBA" id="ARBA00023136"/>
    </source>
</evidence>
<proteinExistence type="inferred from homology"/>
<evidence type="ECO:0000256" key="1">
    <source>
        <dbReference type="ARBA" id="ARBA00004202"/>
    </source>
</evidence>
<sequence>MTGSELDLLNRDPNGLNDHVRVLFEDVFGEPDGVRSINCCWKGAYCCFNCCKGCCYKFLTLLCGIPLAICWGCEFAHITFWHVWYVTPCMRIYLINCGCLQKFFGTCVQCFYQPLFEAFSYCFSNIKVTTLNG</sequence>
<dbReference type="OMA" id="CEFAHIT"/>
<evidence type="ECO:0000256" key="6">
    <source>
        <dbReference type="RuleBase" id="RU000680"/>
    </source>
</evidence>
<keyword evidence="3 6" id="KW-1003">Cell membrane</keyword>
<dbReference type="RefSeq" id="XP_055881724.1">
    <property type="nucleotide sequence ID" value="XM_056025749.1"/>
</dbReference>
<dbReference type="PANTHER" id="PTHR10844:SF19">
    <property type="entry name" value="CAVEOLIN-2"/>
    <property type="match status" value="1"/>
</dbReference>
<name>A0A9W3A3G9_BIOGL</name>
<reference evidence="8" key="1">
    <citation type="submission" date="2025-08" db="UniProtKB">
        <authorList>
            <consortium name="RefSeq"/>
        </authorList>
    </citation>
    <scope>IDENTIFICATION</scope>
</reference>
<dbReference type="Proteomes" id="UP001165740">
    <property type="component" value="Chromosome 4"/>
</dbReference>